<sequence>MKRNMKKEPCSKRHIQCLLDKYMAGETTLEEEQILSEYFRDADLPEEWADYHEMFAWLEQGMDERYLTTQDSNCAIAPQRQRQNRPAPRLMRRLFPWMAAACIAGGLLWKLWPIPQQETGHHSEIAQTPTASTPQSQCHYAVKAVPLHRKGNAITALREKDSERSPNATAKSTSRIIQKTDNPTDQEPRTKQEHEAVNTTKNIENQQLIQESLSLQLQAIALITNANVAQVQALILQSRSSLVMAKMLIEEQESQEQVSPTNTIEV</sequence>
<organism evidence="2 3">
    <name type="scientific">Hallella multisaccharivorax DSM 17128</name>
    <dbReference type="NCBI Taxonomy" id="688246"/>
    <lineage>
        <taxon>Bacteria</taxon>
        <taxon>Pseudomonadati</taxon>
        <taxon>Bacteroidota</taxon>
        <taxon>Bacteroidia</taxon>
        <taxon>Bacteroidales</taxon>
        <taxon>Prevotellaceae</taxon>
        <taxon>Hallella</taxon>
    </lineage>
</organism>
<dbReference type="HOGENOM" id="CLU_1045294_0_0_10"/>
<feature type="region of interest" description="Disordered" evidence="1">
    <location>
        <begin position="159"/>
        <end position="194"/>
    </location>
</feature>
<keyword evidence="3" id="KW-1185">Reference proteome</keyword>
<name>F8N6G8_9BACT</name>
<dbReference type="Proteomes" id="UP000002772">
    <property type="component" value="Unassembled WGS sequence"/>
</dbReference>
<reference evidence="3" key="1">
    <citation type="journal article" date="2011" name="Stand. Genomic Sci.">
        <title>Non-contiguous finished genome sequence of the opportunistic oral pathogen Prevotella multisaccharivorax type strain (PPPA20).</title>
        <authorList>
            <person name="Pati A."/>
            <person name="Gronow S."/>
            <person name="Lu M."/>
            <person name="Lapidus A."/>
            <person name="Nolan M."/>
            <person name="Lucas S."/>
            <person name="Hammon N."/>
            <person name="Deshpande S."/>
            <person name="Cheng J.F."/>
            <person name="Tapia R."/>
            <person name="Han C."/>
            <person name="Goodwin L."/>
            <person name="Pitluck S."/>
            <person name="Liolios K."/>
            <person name="Pagani I."/>
            <person name="Mavromatis K."/>
            <person name="Mikhailova N."/>
            <person name="Huntemann M."/>
            <person name="Chen A."/>
            <person name="Palaniappan K."/>
            <person name="Land M."/>
            <person name="Hauser L."/>
            <person name="Detter J.C."/>
            <person name="Brambilla E.M."/>
            <person name="Rohde M."/>
            <person name="Goker M."/>
            <person name="Woyke T."/>
            <person name="Bristow J."/>
            <person name="Eisen J.A."/>
            <person name="Markowitz V."/>
            <person name="Hugenholtz P."/>
            <person name="Kyrpides N.C."/>
            <person name="Klenk H.P."/>
            <person name="Ivanova N."/>
        </authorList>
    </citation>
    <scope>NUCLEOTIDE SEQUENCE [LARGE SCALE GENOMIC DNA]</scope>
    <source>
        <strain evidence="3">DSM 17128</strain>
    </source>
</reference>
<dbReference type="STRING" id="688246.Premu_1869"/>
<evidence type="ECO:0000256" key="1">
    <source>
        <dbReference type="SAM" id="MobiDB-lite"/>
    </source>
</evidence>
<dbReference type="AlphaFoldDB" id="F8N6G8"/>
<accession>F8N6G8</accession>
<evidence type="ECO:0000313" key="3">
    <source>
        <dbReference type="Proteomes" id="UP000002772"/>
    </source>
</evidence>
<dbReference type="OrthoDB" id="1073153at2"/>
<feature type="compositionally biased region" description="Polar residues" evidence="1">
    <location>
        <begin position="165"/>
        <end position="185"/>
    </location>
</feature>
<protein>
    <submittedName>
        <fullName evidence="2">Uncharacterized protein</fullName>
    </submittedName>
</protein>
<dbReference type="EMBL" id="GL945017">
    <property type="protein sequence ID" value="EGN57273.1"/>
    <property type="molecule type" value="Genomic_DNA"/>
</dbReference>
<gene>
    <name evidence="2" type="ORF">Premu_1869</name>
</gene>
<dbReference type="RefSeq" id="WP_007574690.1">
    <property type="nucleotide sequence ID" value="NZ_BPTS01000002.1"/>
</dbReference>
<evidence type="ECO:0000313" key="2">
    <source>
        <dbReference type="EMBL" id="EGN57273.1"/>
    </source>
</evidence>
<proteinExistence type="predicted"/>